<sequence length="261" mass="29222">MEHLLSTSFDLLSSYDPVHIRKGLRCLEGFLAKMCLQAPGMPRRGSSNPPAEQRASPATPVTTRPKDAAFKEFLRLQNGFEWNGGQNNLLILSTLDLIQGMLLLHPSSRKLFAREIHMNVLLDLLDEGNSGPVQCATLLTLVCGLLDNPANTRTFEVLDGLATVTSLFKRRDTPREVKLKILEFLYFYLMPEIAPTPTTTALKVSGERVPGERLPSKNPRKIKEEVRIEKTTEEKQKMLGEFMSNVEGLVADLRESQPFGM</sequence>
<dbReference type="Proteomes" id="UP001447188">
    <property type="component" value="Unassembled WGS sequence"/>
</dbReference>
<dbReference type="PANTHER" id="PTHR34065:SF1">
    <property type="entry name" value="CELL DIVISION CONTROL PROTEIN 14"/>
    <property type="match status" value="1"/>
</dbReference>
<evidence type="ECO:0000256" key="1">
    <source>
        <dbReference type="SAM" id="MobiDB-lite"/>
    </source>
</evidence>
<gene>
    <name evidence="2" type="primary">RPL3_1</name>
    <name evidence="2" type="ORF">Q9L58_003027</name>
</gene>
<dbReference type="InterPro" id="IPR012535">
    <property type="entry name" value="Cell_div_Cdc14"/>
</dbReference>
<feature type="region of interest" description="Disordered" evidence="1">
    <location>
        <begin position="41"/>
        <end position="63"/>
    </location>
</feature>
<dbReference type="EMBL" id="JBBBZM010000028">
    <property type="protein sequence ID" value="KAL0637949.1"/>
    <property type="molecule type" value="Genomic_DNA"/>
</dbReference>
<dbReference type="GO" id="GO:0005840">
    <property type="term" value="C:ribosome"/>
    <property type="evidence" value="ECO:0007669"/>
    <property type="project" value="UniProtKB-KW"/>
</dbReference>
<keyword evidence="2" id="KW-0687">Ribonucleoprotein</keyword>
<dbReference type="Pfam" id="PF08045">
    <property type="entry name" value="CDC14"/>
    <property type="match status" value="2"/>
</dbReference>
<accession>A0ABR3GPW4</accession>
<keyword evidence="2" id="KW-0689">Ribosomal protein</keyword>
<proteinExistence type="predicted"/>
<name>A0ABR3GPW4_9PEZI</name>
<dbReference type="PANTHER" id="PTHR34065">
    <property type="entry name" value="CELL DIVISION CONTROL PROTEIN 14"/>
    <property type="match status" value="1"/>
</dbReference>
<protein>
    <submittedName>
        <fullName evidence="2">60S ribosomal protein L3</fullName>
    </submittedName>
</protein>
<reference evidence="2 3" key="1">
    <citation type="submission" date="2024-02" db="EMBL/GenBank/DDBJ databases">
        <title>Discinaceae phylogenomics.</title>
        <authorList>
            <person name="Dirks A.C."/>
            <person name="James T.Y."/>
        </authorList>
    </citation>
    <scope>NUCLEOTIDE SEQUENCE [LARGE SCALE GENOMIC DNA]</scope>
    <source>
        <strain evidence="2 3">ACD0624</strain>
    </source>
</reference>
<organism evidence="2 3">
    <name type="scientific">Discina gigas</name>
    <dbReference type="NCBI Taxonomy" id="1032678"/>
    <lineage>
        <taxon>Eukaryota</taxon>
        <taxon>Fungi</taxon>
        <taxon>Dikarya</taxon>
        <taxon>Ascomycota</taxon>
        <taxon>Pezizomycotina</taxon>
        <taxon>Pezizomycetes</taxon>
        <taxon>Pezizales</taxon>
        <taxon>Discinaceae</taxon>
        <taxon>Discina</taxon>
    </lineage>
</organism>
<evidence type="ECO:0000313" key="2">
    <source>
        <dbReference type="EMBL" id="KAL0637949.1"/>
    </source>
</evidence>
<evidence type="ECO:0000313" key="3">
    <source>
        <dbReference type="Proteomes" id="UP001447188"/>
    </source>
</evidence>
<comment type="caution">
    <text evidence="2">The sequence shown here is derived from an EMBL/GenBank/DDBJ whole genome shotgun (WGS) entry which is preliminary data.</text>
</comment>
<keyword evidence="3" id="KW-1185">Reference proteome</keyword>